<sequence length="269" mass="29794">MKVLPLAGAALAALLVLSPAAQAHKRWLLPSHTVVSDTQWITVDTSASNDIFYVDMPFPLDGLSVTGPDGKPAEVDNRLQGHRRSVFDVNLAQQGSYRITLIRPLYVSLYQLDGERQHRRGGSPQELREELPEGAEDVRISEVIGRLETFATVGAPNTKALAPTGKGLELDALTHPNDLYDSEAARFRFLVDGEPVSGLDVEVMPAGTRYRDSQEAWTVTTDDNGEVTLEWPHAGRYYLEANHGDERVENDQADSRRLQYMATFEVLPL</sequence>
<protein>
    <recommendedName>
        <fullName evidence="4">DUF4198 domain-containing protein</fullName>
    </recommendedName>
</protein>
<evidence type="ECO:0008006" key="4">
    <source>
        <dbReference type="Google" id="ProtNLM"/>
    </source>
</evidence>
<proteinExistence type="predicted"/>
<name>A0ABS0ARS7_9GAMM</name>
<evidence type="ECO:0000313" key="3">
    <source>
        <dbReference type="Proteomes" id="UP000662703"/>
    </source>
</evidence>
<evidence type="ECO:0000256" key="1">
    <source>
        <dbReference type="SAM" id="SignalP"/>
    </source>
</evidence>
<organism evidence="2 3">
    <name type="scientific">Alloalcanivorax profundimaris</name>
    <dbReference type="NCBI Taxonomy" id="2735259"/>
    <lineage>
        <taxon>Bacteria</taxon>
        <taxon>Pseudomonadati</taxon>
        <taxon>Pseudomonadota</taxon>
        <taxon>Gammaproteobacteria</taxon>
        <taxon>Oceanospirillales</taxon>
        <taxon>Alcanivoracaceae</taxon>
        <taxon>Alloalcanivorax</taxon>
    </lineage>
</organism>
<gene>
    <name evidence="2" type="ORF">Y5W_02107</name>
</gene>
<reference evidence="2 3" key="1">
    <citation type="submission" date="2012-09" db="EMBL/GenBank/DDBJ databases">
        <title>Genome Sequence of alkane-degrading Bacterium Alcanivorax sp. 521-1.</title>
        <authorList>
            <person name="Lai Q."/>
            <person name="Shao Z."/>
        </authorList>
    </citation>
    <scope>NUCLEOTIDE SEQUENCE [LARGE SCALE GENOMIC DNA]</scope>
    <source>
        <strain evidence="2 3">521-1</strain>
    </source>
</reference>
<dbReference type="InterPro" id="IPR019613">
    <property type="entry name" value="DUF4198"/>
</dbReference>
<keyword evidence="1" id="KW-0732">Signal</keyword>
<feature type="chain" id="PRO_5046542179" description="DUF4198 domain-containing protein" evidence="1">
    <location>
        <begin position="24"/>
        <end position="269"/>
    </location>
</feature>
<accession>A0ABS0ARS7</accession>
<feature type="signal peptide" evidence="1">
    <location>
        <begin position="1"/>
        <end position="23"/>
    </location>
</feature>
<dbReference type="Pfam" id="PF10670">
    <property type="entry name" value="DUF4198"/>
    <property type="match status" value="1"/>
</dbReference>
<dbReference type="Proteomes" id="UP000662703">
    <property type="component" value="Unassembled WGS sequence"/>
</dbReference>
<dbReference type="RefSeq" id="WP_194865195.1">
    <property type="nucleotide sequence ID" value="NZ_ARXX01000029.1"/>
</dbReference>
<evidence type="ECO:0000313" key="2">
    <source>
        <dbReference type="EMBL" id="MBF5056813.1"/>
    </source>
</evidence>
<dbReference type="EMBL" id="ARXX01000029">
    <property type="protein sequence ID" value="MBF5056813.1"/>
    <property type="molecule type" value="Genomic_DNA"/>
</dbReference>
<keyword evidence="3" id="KW-1185">Reference proteome</keyword>
<comment type="caution">
    <text evidence="2">The sequence shown here is derived from an EMBL/GenBank/DDBJ whole genome shotgun (WGS) entry which is preliminary data.</text>
</comment>